<accession>A0ABQ7LBV7</accession>
<dbReference type="Proteomes" id="UP000823674">
    <property type="component" value="Chromosome A09"/>
</dbReference>
<reference evidence="2 3" key="1">
    <citation type="submission" date="2021-03" db="EMBL/GenBank/DDBJ databases">
        <authorList>
            <person name="King G.J."/>
            <person name="Bancroft I."/>
            <person name="Baten A."/>
            <person name="Bloomfield J."/>
            <person name="Borpatragohain P."/>
            <person name="He Z."/>
            <person name="Irish N."/>
            <person name="Irwin J."/>
            <person name="Liu K."/>
            <person name="Mauleon R.P."/>
            <person name="Moore J."/>
            <person name="Morris R."/>
            <person name="Ostergaard L."/>
            <person name="Wang B."/>
            <person name="Wells R."/>
        </authorList>
    </citation>
    <scope>NUCLEOTIDE SEQUENCE [LARGE SCALE GENOMIC DNA]</scope>
    <source>
        <strain evidence="2">R-o-18</strain>
        <tissue evidence="2">Leaf</tissue>
    </source>
</reference>
<feature type="region of interest" description="Disordered" evidence="1">
    <location>
        <begin position="68"/>
        <end position="92"/>
    </location>
</feature>
<evidence type="ECO:0000313" key="2">
    <source>
        <dbReference type="EMBL" id="KAG5384061.1"/>
    </source>
</evidence>
<keyword evidence="3" id="KW-1185">Reference proteome</keyword>
<comment type="caution">
    <text evidence="2">The sequence shown here is derived from an EMBL/GenBank/DDBJ whole genome shotgun (WGS) entry which is preliminary data.</text>
</comment>
<feature type="non-terminal residue" evidence="2">
    <location>
        <position position="1"/>
    </location>
</feature>
<evidence type="ECO:0000313" key="3">
    <source>
        <dbReference type="Proteomes" id="UP000823674"/>
    </source>
</evidence>
<feature type="compositionally biased region" description="Basic and acidic residues" evidence="1">
    <location>
        <begin position="11"/>
        <end position="39"/>
    </location>
</feature>
<sequence>EVTNSESEYADVEKKKQKKENTKGKGASEKNFENVDEKNIGNGVKAPVDERLRVLVRKSTQNDDKLLKVNNLSLPHKSVNSPTAVKTPAKNANAKAIRVKKNLVEEFGTADATIVGSVLDFVIVSPAKEPVYGCGCLGMPKQN</sequence>
<protein>
    <submittedName>
        <fullName evidence="2">Uncharacterized protein</fullName>
    </submittedName>
</protein>
<organism evidence="2 3">
    <name type="scientific">Brassica rapa subsp. trilocularis</name>
    <dbReference type="NCBI Taxonomy" id="1813537"/>
    <lineage>
        <taxon>Eukaryota</taxon>
        <taxon>Viridiplantae</taxon>
        <taxon>Streptophyta</taxon>
        <taxon>Embryophyta</taxon>
        <taxon>Tracheophyta</taxon>
        <taxon>Spermatophyta</taxon>
        <taxon>Magnoliopsida</taxon>
        <taxon>eudicotyledons</taxon>
        <taxon>Gunneridae</taxon>
        <taxon>Pentapetalae</taxon>
        <taxon>rosids</taxon>
        <taxon>malvids</taxon>
        <taxon>Brassicales</taxon>
        <taxon>Brassicaceae</taxon>
        <taxon>Brassiceae</taxon>
        <taxon>Brassica</taxon>
    </lineage>
</organism>
<feature type="region of interest" description="Disordered" evidence="1">
    <location>
        <begin position="1"/>
        <end position="42"/>
    </location>
</feature>
<dbReference type="EMBL" id="JADBGQ010000008">
    <property type="protein sequence ID" value="KAG5384061.1"/>
    <property type="molecule type" value="Genomic_DNA"/>
</dbReference>
<evidence type="ECO:0000256" key="1">
    <source>
        <dbReference type="SAM" id="MobiDB-lite"/>
    </source>
</evidence>
<feature type="compositionally biased region" description="Polar residues" evidence="1">
    <location>
        <begin position="70"/>
        <end position="84"/>
    </location>
</feature>
<gene>
    <name evidence="2" type="primary">A09p033720.1_BraROA</name>
    <name evidence="2" type="ORF">IGI04_035531</name>
</gene>
<name>A0ABQ7LBV7_BRACM</name>
<proteinExistence type="predicted"/>